<dbReference type="Gene3D" id="1.10.10.10">
    <property type="entry name" value="Winged helix-like DNA-binding domain superfamily/Winged helix DNA-binding domain"/>
    <property type="match status" value="1"/>
</dbReference>
<evidence type="ECO:0000259" key="1">
    <source>
        <dbReference type="PROSITE" id="PS50043"/>
    </source>
</evidence>
<gene>
    <name evidence="2" type="ORF">GCM10010449_18380</name>
</gene>
<dbReference type="RefSeq" id="WP_344520069.1">
    <property type="nucleotide sequence ID" value="NZ_BAAAUG010000027.1"/>
</dbReference>
<dbReference type="Proteomes" id="UP001501637">
    <property type="component" value="Unassembled WGS sequence"/>
</dbReference>
<reference evidence="3" key="1">
    <citation type="journal article" date="2019" name="Int. J. Syst. Evol. Microbiol.">
        <title>The Global Catalogue of Microorganisms (GCM) 10K type strain sequencing project: providing services to taxonomists for standard genome sequencing and annotation.</title>
        <authorList>
            <consortium name="The Broad Institute Genomics Platform"/>
            <consortium name="The Broad Institute Genome Sequencing Center for Infectious Disease"/>
            <person name="Wu L."/>
            <person name="Ma J."/>
        </authorList>
    </citation>
    <scope>NUCLEOTIDE SEQUENCE [LARGE SCALE GENOMIC DNA]</scope>
    <source>
        <strain evidence="3">JCM 9092</strain>
    </source>
</reference>
<comment type="caution">
    <text evidence="2">The sequence shown here is derived from an EMBL/GenBank/DDBJ whole genome shotgun (WGS) entry which is preliminary data.</text>
</comment>
<dbReference type="PANTHER" id="PTHR34293:SF1">
    <property type="entry name" value="HTH-TYPE TRANSCRIPTIONAL REGULATOR TRMBL2"/>
    <property type="match status" value="1"/>
</dbReference>
<dbReference type="SMART" id="SM00421">
    <property type="entry name" value="HTH_LUXR"/>
    <property type="match status" value="1"/>
</dbReference>
<evidence type="ECO:0000313" key="3">
    <source>
        <dbReference type="Proteomes" id="UP001501637"/>
    </source>
</evidence>
<dbReference type="PRINTS" id="PR00038">
    <property type="entry name" value="HTHLUXR"/>
</dbReference>
<feature type="domain" description="HTH luxR-type" evidence="1">
    <location>
        <begin position="266"/>
        <end position="331"/>
    </location>
</feature>
<sequence>MHQETAVDAHKLFRHMLAESGRSTSAARTRLELSDQTFEAAEALLLELGLIRPTTAGDTFVAVHPETALAQLLALEQQAIRERLTLNEELSETMAILGSNLLALQSRTESDAQLNLLIGEDSIAAALHGAAIKAQNEILSMHPGSPLPQRMLQESMERNQTALNRGVTMRAIHLNSMASLPHGRAHLAALKDAGCEVRLASVLPFRMILVDNALAYMSASPRDGQMTALEARGPDICQLLRGTFQHCWVHGTVPPDATAAPTGAVDTPGEVELDERETAVIKLLANGSKDDSIARALGISPRTLRRMTTSIMEKLDAESRFEAGVKAAALQLVDVPGAHQENVHNVR</sequence>
<dbReference type="CDD" id="cd06170">
    <property type="entry name" value="LuxR_C_like"/>
    <property type="match status" value="1"/>
</dbReference>
<dbReference type="EMBL" id="BAAAUG010000027">
    <property type="protein sequence ID" value="GAA3095065.1"/>
    <property type="molecule type" value="Genomic_DNA"/>
</dbReference>
<accession>A0ABP6MAL2</accession>
<dbReference type="Pfam" id="PF00196">
    <property type="entry name" value="GerE"/>
    <property type="match status" value="1"/>
</dbReference>
<evidence type="ECO:0000313" key="2">
    <source>
        <dbReference type="EMBL" id="GAA3095065.1"/>
    </source>
</evidence>
<dbReference type="PANTHER" id="PTHR34293">
    <property type="entry name" value="HTH-TYPE TRANSCRIPTIONAL REGULATOR TRMBL2"/>
    <property type="match status" value="1"/>
</dbReference>
<organism evidence="2 3">
    <name type="scientific">Streptomyces rectiviolaceus</name>
    <dbReference type="NCBI Taxonomy" id="332591"/>
    <lineage>
        <taxon>Bacteria</taxon>
        <taxon>Bacillati</taxon>
        <taxon>Actinomycetota</taxon>
        <taxon>Actinomycetes</taxon>
        <taxon>Kitasatosporales</taxon>
        <taxon>Streptomycetaceae</taxon>
        <taxon>Streptomyces</taxon>
    </lineage>
</organism>
<dbReference type="PROSITE" id="PS50043">
    <property type="entry name" value="HTH_LUXR_2"/>
    <property type="match status" value="1"/>
</dbReference>
<dbReference type="InterPro" id="IPR051797">
    <property type="entry name" value="TrmB-like"/>
</dbReference>
<name>A0ABP6MAL2_9ACTN</name>
<dbReference type="SUPFAM" id="SSF46894">
    <property type="entry name" value="C-terminal effector domain of the bipartite response regulators"/>
    <property type="match status" value="1"/>
</dbReference>
<dbReference type="InterPro" id="IPR036388">
    <property type="entry name" value="WH-like_DNA-bd_sf"/>
</dbReference>
<keyword evidence="3" id="KW-1185">Reference proteome</keyword>
<proteinExistence type="predicted"/>
<dbReference type="InterPro" id="IPR000792">
    <property type="entry name" value="Tscrpt_reg_LuxR_C"/>
</dbReference>
<protein>
    <submittedName>
        <fullName evidence="2">Helix-turn-helix domain-containing protein</fullName>
    </submittedName>
</protein>
<dbReference type="InterPro" id="IPR016032">
    <property type="entry name" value="Sig_transdc_resp-reg_C-effctor"/>
</dbReference>